<evidence type="ECO:0000256" key="2">
    <source>
        <dbReference type="ARBA" id="ARBA00004882"/>
    </source>
</evidence>
<evidence type="ECO:0000313" key="18">
    <source>
        <dbReference type="EMBL" id="SSY80954.1"/>
    </source>
</evidence>
<sequence>MNTHIFSELDHAHMRRALDLAWLGKYSTSPNPRVGCVIAHGEQIVGQGFHVRAGEPHAEVHAIRQAGEMARGATAYVTLEPCSHHGRTPPCAEGLLAAGMARVVAAMRDPNPLVAGQGLAKLAAAGVAVQCGLLETEARALNRGFLSRIERHRPFVSLKMAASLDGKTALSDGRSQWITGAAARLDVQHLRAQSCAVLTGISTVLADNPRLNVREINVLRQPIRVVLDSHFRLPEESALVQDGGATWVFVLANAPTRLAEYDNLRVFRQPENTLGKLDLHWVCETLAQNGVGEVLLEVGQTLATAFVQADLLDEIVYFQSPKILGDTARGVFRLPENGDILTREADWHTVSVETVGDDVKWVLQKR</sequence>
<dbReference type="GO" id="GO:0009231">
    <property type="term" value="P:riboflavin biosynthetic process"/>
    <property type="evidence" value="ECO:0007669"/>
    <property type="project" value="UniProtKB-UniPathway"/>
</dbReference>
<feature type="binding site" evidence="15">
    <location>
        <position position="191"/>
    </location>
    <ligand>
        <name>substrate</name>
    </ligand>
</feature>
<evidence type="ECO:0000256" key="7">
    <source>
        <dbReference type="ARBA" id="ARBA00022723"/>
    </source>
</evidence>
<feature type="binding site" evidence="15">
    <location>
        <position position="175"/>
    </location>
    <ligand>
        <name>substrate</name>
    </ligand>
</feature>
<dbReference type="InterPro" id="IPR002125">
    <property type="entry name" value="CMP_dCMP_dom"/>
</dbReference>
<evidence type="ECO:0000256" key="14">
    <source>
        <dbReference type="PIRSR" id="PIRSR006769-1"/>
    </source>
</evidence>
<evidence type="ECO:0000259" key="17">
    <source>
        <dbReference type="PROSITE" id="PS51747"/>
    </source>
</evidence>
<dbReference type="Gene3D" id="3.40.140.10">
    <property type="entry name" value="Cytidine Deaminase, domain 2"/>
    <property type="match status" value="1"/>
</dbReference>
<dbReference type="NCBIfam" id="TIGR00326">
    <property type="entry name" value="eubact_ribD"/>
    <property type="match status" value="1"/>
</dbReference>
<protein>
    <recommendedName>
        <fullName evidence="13">Riboflavin biosynthesis protein RibD</fullName>
    </recommendedName>
    <domain>
        <recommendedName>
            <fullName evidence="13">Diaminohydroxyphosphoribosylaminopyrimidine deaminase</fullName>
            <shortName evidence="13">DRAP deaminase</shortName>
            <ecNumber evidence="13">3.5.4.26</ecNumber>
        </recommendedName>
        <alternativeName>
            <fullName evidence="13">Riboflavin-specific deaminase</fullName>
        </alternativeName>
    </domain>
    <domain>
        <recommendedName>
            <fullName evidence="13">5-amino-6-(5-phosphoribosylamino)uracil reductase</fullName>
            <ecNumber evidence="13">1.1.1.193</ecNumber>
        </recommendedName>
        <alternativeName>
            <fullName evidence="13">HTP reductase</fullName>
        </alternativeName>
    </domain>
</protein>
<dbReference type="InterPro" id="IPR011549">
    <property type="entry name" value="RibD_C"/>
</dbReference>
<dbReference type="PIRSF" id="PIRSF006769">
    <property type="entry name" value="RibD"/>
    <property type="match status" value="1"/>
</dbReference>
<dbReference type="InterPro" id="IPR002734">
    <property type="entry name" value="RibDG_C"/>
</dbReference>
<keyword evidence="9 13" id="KW-0862">Zinc</keyword>
<feature type="binding site" evidence="16">
    <location>
        <position position="57"/>
    </location>
    <ligand>
        <name>Zn(2+)</name>
        <dbReference type="ChEBI" id="CHEBI:29105"/>
        <note>catalytic</note>
    </ligand>
</feature>
<comment type="function">
    <text evidence="1 13">Converts 2,5-diamino-6-(ribosylamino)-4(3h)-pyrimidinone 5'-phosphate into 5-amino-6-(ribosylamino)-2,4(1h,3h)-pyrimidinedione 5'-phosphate.</text>
</comment>
<dbReference type="CDD" id="cd01284">
    <property type="entry name" value="Riboflavin_deaminase-reductase"/>
    <property type="match status" value="1"/>
</dbReference>
<dbReference type="InterPro" id="IPR050765">
    <property type="entry name" value="Riboflavin_Biosynth_HTPR"/>
</dbReference>
<proteinExistence type="inferred from homology"/>
<organism evidence="18 19">
    <name type="scientific">Alysiella crassa</name>
    <dbReference type="NCBI Taxonomy" id="153491"/>
    <lineage>
        <taxon>Bacteria</taxon>
        <taxon>Pseudomonadati</taxon>
        <taxon>Pseudomonadota</taxon>
        <taxon>Betaproteobacteria</taxon>
        <taxon>Neisseriales</taxon>
        <taxon>Neisseriaceae</taxon>
        <taxon>Alysiella</taxon>
    </lineage>
</organism>
<keyword evidence="11 13" id="KW-0560">Oxidoreductase</keyword>
<comment type="pathway">
    <text evidence="2 13">Cofactor biosynthesis; riboflavin biosynthesis; 5-amino-6-(D-ribitylamino)uracil from GTP: step 2/4.</text>
</comment>
<dbReference type="GO" id="GO:0008835">
    <property type="term" value="F:diaminohydroxyphosphoribosylaminopyrimidine deaminase activity"/>
    <property type="evidence" value="ECO:0007669"/>
    <property type="project" value="UniProtKB-EC"/>
</dbReference>
<feature type="binding site" evidence="15">
    <location>
        <position position="177"/>
    </location>
    <ligand>
        <name>NADP(+)</name>
        <dbReference type="ChEBI" id="CHEBI:58349"/>
    </ligand>
</feature>
<dbReference type="Pfam" id="PF00383">
    <property type="entry name" value="dCMP_cyt_deam_1"/>
    <property type="match status" value="1"/>
</dbReference>
<dbReference type="PROSITE" id="PS51747">
    <property type="entry name" value="CYT_DCMP_DEAMINASES_2"/>
    <property type="match status" value="1"/>
</dbReference>
<dbReference type="Pfam" id="PF01872">
    <property type="entry name" value="RibD_C"/>
    <property type="match status" value="1"/>
</dbReference>
<evidence type="ECO:0000256" key="16">
    <source>
        <dbReference type="PIRSR" id="PIRSR006769-3"/>
    </source>
</evidence>
<gene>
    <name evidence="18" type="primary">ribD</name>
    <name evidence="18" type="ORF">NCTC10283_02518</name>
</gene>
<dbReference type="PROSITE" id="PS00903">
    <property type="entry name" value="CYT_DCMP_DEAMINASES_1"/>
    <property type="match status" value="1"/>
</dbReference>
<feature type="domain" description="CMP/dCMP-type deaminase" evidence="17">
    <location>
        <begin position="8"/>
        <end position="130"/>
    </location>
</feature>
<evidence type="ECO:0000256" key="11">
    <source>
        <dbReference type="ARBA" id="ARBA00023002"/>
    </source>
</evidence>
<feature type="active site" description="Proton donor" evidence="14">
    <location>
        <position position="59"/>
    </location>
</feature>
<name>A0A376BX75_9NEIS</name>
<evidence type="ECO:0000256" key="13">
    <source>
        <dbReference type="PIRNR" id="PIRNR006769"/>
    </source>
</evidence>
<dbReference type="SUPFAM" id="SSF53927">
    <property type="entry name" value="Cytidine deaminase-like"/>
    <property type="match status" value="1"/>
</dbReference>
<evidence type="ECO:0000256" key="10">
    <source>
        <dbReference type="ARBA" id="ARBA00022857"/>
    </source>
</evidence>
<comment type="pathway">
    <text evidence="3 13">Cofactor biosynthesis; riboflavin biosynthesis; 5-amino-6-(D-ribitylamino)uracil from GTP: step 3/4.</text>
</comment>
<keyword evidence="10 13" id="KW-0521">NADP</keyword>
<evidence type="ECO:0000256" key="6">
    <source>
        <dbReference type="ARBA" id="ARBA00022619"/>
    </source>
</evidence>
<comment type="similarity">
    <text evidence="5 13">In the C-terminal section; belongs to the HTP reductase family.</text>
</comment>
<keyword evidence="8 13" id="KW-0378">Hydrolase</keyword>
<feature type="binding site" evidence="15">
    <location>
        <position position="297"/>
    </location>
    <ligand>
        <name>substrate</name>
    </ligand>
</feature>
<dbReference type="SUPFAM" id="SSF53597">
    <property type="entry name" value="Dihydrofolate reductase-like"/>
    <property type="match status" value="1"/>
</dbReference>
<evidence type="ECO:0000313" key="19">
    <source>
        <dbReference type="Proteomes" id="UP000254209"/>
    </source>
</evidence>
<dbReference type="InterPro" id="IPR016192">
    <property type="entry name" value="APOBEC/CMP_deaminase_Zn-bd"/>
</dbReference>
<accession>A0A376BX75</accession>
<comment type="similarity">
    <text evidence="4 13">In the N-terminal section; belongs to the cytidine and deoxycytidylate deaminase family.</text>
</comment>
<evidence type="ECO:0000256" key="5">
    <source>
        <dbReference type="ARBA" id="ARBA00007417"/>
    </source>
</evidence>
<dbReference type="RefSeq" id="WP_084693447.1">
    <property type="nucleotide sequence ID" value="NZ_CP091519.2"/>
</dbReference>
<dbReference type="OrthoDB" id="9800865at2"/>
<dbReference type="EC" id="3.5.4.26" evidence="13"/>
<feature type="binding site" evidence="15">
    <location>
        <position position="229"/>
    </location>
    <ligand>
        <name>NADP(+)</name>
        <dbReference type="ChEBI" id="CHEBI:58349"/>
    </ligand>
</feature>
<evidence type="ECO:0000256" key="8">
    <source>
        <dbReference type="ARBA" id="ARBA00022801"/>
    </source>
</evidence>
<comment type="cofactor">
    <cofactor evidence="13 16">
        <name>Zn(2+)</name>
        <dbReference type="ChEBI" id="CHEBI:29105"/>
    </cofactor>
    <text evidence="13 16">Binds 1 zinc ion.</text>
</comment>
<dbReference type="STRING" id="1120980.GCA_000745955_00430"/>
<dbReference type="GO" id="GO:0008703">
    <property type="term" value="F:5-amino-6-(5-phosphoribosylamino)uracil reductase activity"/>
    <property type="evidence" value="ECO:0007669"/>
    <property type="project" value="UniProtKB-EC"/>
</dbReference>
<dbReference type="InterPro" id="IPR024072">
    <property type="entry name" value="DHFR-like_dom_sf"/>
</dbReference>
<dbReference type="UniPathway" id="UPA00275">
    <property type="reaction ID" value="UER00401"/>
</dbReference>
<keyword evidence="19" id="KW-1185">Reference proteome</keyword>
<dbReference type="FunFam" id="3.40.140.10:FF:000025">
    <property type="entry name" value="Riboflavin biosynthesis protein RibD"/>
    <property type="match status" value="1"/>
</dbReference>
<comment type="catalytic activity">
    <reaction evidence="13">
        <text>5-amino-6-(5-phospho-D-ribitylamino)uracil + NADP(+) = 5-amino-6-(5-phospho-D-ribosylamino)uracil + NADPH + H(+)</text>
        <dbReference type="Rhea" id="RHEA:17845"/>
        <dbReference type="ChEBI" id="CHEBI:15378"/>
        <dbReference type="ChEBI" id="CHEBI:57783"/>
        <dbReference type="ChEBI" id="CHEBI:58349"/>
        <dbReference type="ChEBI" id="CHEBI:58421"/>
        <dbReference type="ChEBI" id="CHEBI:58453"/>
        <dbReference type="EC" id="1.1.1.193"/>
    </reaction>
</comment>
<feature type="binding site" evidence="15">
    <location>
        <position position="161"/>
    </location>
    <ligand>
        <name>NADP(+)</name>
        <dbReference type="ChEBI" id="CHEBI:58349"/>
    </ligand>
</feature>
<feature type="binding site" evidence="15">
    <location>
        <position position="203"/>
    </location>
    <ligand>
        <name>substrate</name>
    </ligand>
</feature>
<evidence type="ECO:0000256" key="3">
    <source>
        <dbReference type="ARBA" id="ARBA00004910"/>
    </source>
</evidence>
<dbReference type="GO" id="GO:0008270">
    <property type="term" value="F:zinc ion binding"/>
    <property type="evidence" value="ECO:0007669"/>
    <property type="project" value="InterPro"/>
</dbReference>
<dbReference type="NCBIfam" id="TIGR00227">
    <property type="entry name" value="ribD_Cterm"/>
    <property type="match status" value="1"/>
</dbReference>
<dbReference type="GO" id="GO:0050661">
    <property type="term" value="F:NADP binding"/>
    <property type="evidence" value="ECO:0007669"/>
    <property type="project" value="InterPro"/>
</dbReference>
<feature type="binding site" evidence="16">
    <location>
        <position position="82"/>
    </location>
    <ligand>
        <name>Zn(2+)</name>
        <dbReference type="ChEBI" id="CHEBI:29105"/>
        <note>catalytic</note>
    </ligand>
</feature>
<keyword evidence="6 13" id="KW-0686">Riboflavin biosynthesis</keyword>
<dbReference type="PANTHER" id="PTHR38011:SF7">
    <property type="entry name" value="2,5-DIAMINO-6-RIBOSYLAMINO-4(3H)-PYRIMIDINONE 5'-PHOSPHATE REDUCTASE"/>
    <property type="match status" value="1"/>
</dbReference>
<dbReference type="AlphaFoldDB" id="A0A376BX75"/>
<dbReference type="Proteomes" id="UP000254209">
    <property type="component" value="Unassembled WGS sequence"/>
</dbReference>
<dbReference type="InterPro" id="IPR016193">
    <property type="entry name" value="Cytidine_deaminase-like"/>
</dbReference>
<evidence type="ECO:0000256" key="4">
    <source>
        <dbReference type="ARBA" id="ARBA00005259"/>
    </source>
</evidence>
<reference evidence="18 19" key="1">
    <citation type="submission" date="2018-06" db="EMBL/GenBank/DDBJ databases">
        <authorList>
            <consortium name="Pathogen Informatics"/>
            <person name="Doyle S."/>
        </authorList>
    </citation>
    <scope>NUCLEOTIDE SEQUENCE [LARGE SCALE GENOMIC DNA]</scope>
    <source>
        <strain evidence="18 19">NCTC10283</strain>
    </source>
</reference>
<feature type="binding site" evidence="15">
    <location>
        <position position="207"/>
    </location>
    <ligand>
        <name>NADP(+)</name>
        <dbReference type="ChEBI" id="CHEBI:58349"/>
    </ligand>
</feature>
<keyword evidence="7 13" id="KW-0479">Metal-binding</keyword>
<dbReference type="InterPro" id="IPR004794">
    <property type="entry name" value="Eubact_RibD"/>
</dbReference>
<dbReference type="PANTHER" id="PTHR38011">
    <property type="entry name" value="DIHYDROFOLATE REDUCTASE FAMILY PROTEIN (AFU_ORTHOLOGUE AFUA_8G06820)"/>
    <property type="match status" value="1"/>
</dbReference>
<dbReference type="EC" id="1.1.1.193" evidence="13"/>
<evidence type="ECO:0000256" key="1">
    <source>
        <dbReference type="ARBA" id="ARBA00002151"/>
    </source>
</evidence>
<feature type="binding site" evidence="16">
    <location>
        <position position="91"/>
    </location>
    <ligand>
        <name>Zn(2+)</name>
        <dbReference type="ChEBI" id="CHEBI:29105"/>
        <note>catalytic</note>
    </ligand>
</feature>
<dbReference type="EMBL" id="UFSO01000003">
    <property type="protein sequence ID" value="SSY80954.1"/>
    <property type="molecule type" value="Genomic_DNA"/>
</dbReference>
<evidence type="ECO:0000256" key="15">
    <source>
        <dbReference type="PIRSR" id="PIRSR006769-2"/>
    </source>
</evidence>
<feature type="binding site" evidence="15">
    <location>
        <position position="211"/>
    </location>
    <ligand>
        <name>substrate</name>
    </ligand>
</feature>
<keyword evidence="12" id="KW-0511">Multifunctional enzyme</keyword>
<evidence type="ECO:0000256" key="9">
    <source>
        <dbReference type="ARBA" id="ARBA00022833"/>
    </source>
</evidence>
<evidence type="ECO:0000256" key="12">
    <source>
        <dbReference type="ARBA" id="ARBA00023268"/>
    </source>
</evidence>
<dbReference type="Gene3D" id="3.40.430.10">
    <property type="entry name" value="Dihydrofolate Reductase, subunit A"/>
    <property type="match status" value="1"/>
</dbReference>
<comment type="catalytic activity">
    <reaction evidence="13">
        <text>2,5-diamino-6-hydroxy-4-(5-phosphoribosylamino)-pyrimidine + H2O + H(+) = 5-amino-6-(5-phospho-D-ribosylamino)uracil + NH4(+)</text>
        <dbReference type="Rhea" id="RHEA:21868"/>
        <dbReference type="ChEBI" id="CHEBI:15377"/>
        <dbReference type="ChEBI" id="CHEBI:15378"/>
        <dbReference type="ChEBI" id="CHEBI:28938"/>
        <dbReference type="ChEBI" id="CHEBI:58453"/>
        <dbReference type="ChEBI" id="CHEBI:58614"/>
        <dbReference type="EC" id="3.5.4.26"/>
    </reaction>
</comment>
<feature type="binding site" evidence="15">
    <location>
        <begin position="299"/>
        <end position="305"/>
    </location>
    <ligand>
        <name>NADP(+)</name>
        <dbReference type="ChEBI" id="CHEBI:58349"/>
    </ligand>
</feature>
<feature type="binding site" evidence="15">
    <location>
        <position position="214"/>
    </location>
    <ligand>
        <name>substrate</name>
    </ligand>
</feature>